<dbReference type="Pfam" id="PF00096">
    <property type="entry name" value="zf-C2H2"/>
    <property type="match status" value="4"/>
</dbReference>
<evidence type="ECO:0000259" key="13">
    <source>
        <dbReference type="PROSITE" id="PS50157"/>
    </source>
</evidence>
<keyword evidence="9" id="KW-0804">Transcription</keyword>
<feature type="compositionally biased region" description="Low complexity" evidence="12">
    <location>
        <begin position="375"/>
        <end position="388"/>
    </location>
</feature>
<accession>A0A1L7XJV1</accession>
<dbReference type="SUPFAM" id="SSF57667">
    <property type="entry name" value="beta-beta-alpha zinc fingers"/>
    <property type="match status" value="2"/>
</dbReference>
<keyword evidence="7" id="KW-0805">Transcription regulation</keyword>
<dbReference type="PANTHER" id="PTHR24396:SF21">
    <property type="entry name" value="ZINC FINGER PROTEIN 236"/>
    <property type="match status" value="1"/>
</dbReference>
<dbReference type="Proteomes" id="UP000184330">
    <property type="component" value="Unassembled WGS sequence"/>
</dbReference>
<organism evidence="14 15">
    <name type="scientific">Phialocephala subalpina</name>
    <dbReference type="NCBI Taxonomy" id="576137"/>
    <lineage>
        <taxon>Eukaryota</taxon>
        <taxon>Fungi</taxon>
        <taxon>Dikarya</taxon>
        <taxon>Ascomycota</taxon>
        <taxon>Pezizomycotina</taxon>
        <taxon>Leotiomycetes</taxon>
        <taxon>Helotiales</taxon>
        <taxon>Mollisiaceae</taxon>
        <taxon>Phialocephala</taxon>
        <taxon>Phialocephala fortinii species complex</taxon>
    </lineage>
</organism>
<gene>
    <name evidence="14" type="ORF">PAC_15184</name>
</gene>
<comment type="subcellular location">
    <subcellularLocation>
        <location evidence="2">Nucleus</location>
    </subcellularLocation>
</comment>
<sequence length="466" mass="51063">MDIKEIVNSKGPKGVAAAAAAANGTAQDLHPLYSISQANSIPKSDTGLERGNSPHDSEHSWYCGPRFGQLNGMNGGLNAMRYPLPTAMQNLHFRPENGFDNSMMQQENNRSGRKSAEGKAFPCSTCGKGFGRRSDLVRHERIHSGIRPYVCEQPGCSKTFIQNSALGVHMRAHTGEKPHVCERCGKPFSDSSSLARHRRIHSGERPHKCPYANCQKTFTRRTTLTRHQSHHTGTVEEAAAVTIAALATRSGSNRGGRQRSGGEQYSNNGSPMSTPYPNQRNLSAFPNSELAPRNGIPRPGECQYMNSSPLPGHLRGEYHVPPTVPTTASFSNGMRPTFHLTGYSPPSILEPPANMKQRQLGSASGSPHMSSVGWQSPSQNTSSPSQSNGHVYPDPDPYGSSAVMNQHISSKMAIQPYYCNHSFVMLKSESTLIQWACSMCYSGPHWFIFECRYCKLRTCPPCTNKV</sequence>
<evidence type="ECO:0000256" key="8">
    <source>
        <dbReference type="ARBA" id="ARBA00023125"/>
    </source>
</evidence>
<dbReference type="GO" id="GO:0000978">
    <property type="term" value="F:RNA polymerase II cis-regulatory region sequence-specific DNA binding"/>
    <property type="evidence" value="ECO:0007669"/>
    <property type="project" value="UniProtKB-ARBA"/>
</dbReference>
<keyword evidence="5 11" id="KW-0863">Zinc-finger</keyword>
<feature type="compositionally biased region" description="Basic and acidic residues" evidence="12">
    <location>
        <begin position="46"/>
        <end position="59"/>
    </location>
</feature>
<protein>
    <submittedName>
        <fullName evidence="14">Related to protein glass</fullName>
    </submittedName>
</protein>
<feature type="region of interest" description="Disordered" evidence="12">
    <location>
        <begin position="248"/>
        <end position="396"/>
    </location>
</feature>
<dbReference type="InterPro" id="IPR036236">
    <property type="entry name" value="Znf_C2H2_sf"/>
</dbReference>
<dbReference type="AlphaFoldDB" id="A0A1L7XJV1"/>
<dbReference type="FunFam" id="3.30.160.60:FF:000912">
    <property type="entry name" value="Zinc finger protein 660"/>
    <property type="match status" value="1"/>
</dbReference>
<keyword evidence="10" id="KW-0539">Nucleus</keyword>
<evidence type="ECO:0000256" key="7">
    <source>
        <dbReference type="ARBA" id="ARBA00023015"/>
    </source>
</evidence>
<evidence type="ECO:0000256" key="4">
    <source>
        <dbReference type="ARBA" id="ARBA00022737"/>
    </source>
</evidence>
<evidence type="ECO:0000256" key="1">
    <source>
        <dbReference type="ARBA" id="ARBA00003767"/>
    </source>
</evidence>
<feature type="domain" description="C2H2-type" evidence="13">
    <location>
        <begin position="179"/>
        <end position="206"/>
    </location>
</feature>
<evidence type="ECO:0000256" key="9">
    <source>
        <dbReference type="ARBA" id="ARBA00023163"/>
    </source>
</evidence>
<feature type="compositionally biased region" description="Polar residues" evidence="12">
    <location>
        <begin position="356"/>
        <end position="374"/>
    </location>
</feature>
<keyword evidence="3" id="KW-0479">Metal-binding</keyword>
<dbReference type="GO" id="GO:0008270">
    <property type="term" value="F:zinc ion binding"/>
    <property type="evidence" value="ECO:0007669"/>
    <property type="project" value="UniProtKB-KW"/>
</dbReference>
<dbReference type="FunFam" id="3.30.160.60:FF:000363">
    <property type="entry name" value="Zinc finger protein 239"/>
    <property type="match status" value="1"/>
</dbReference>
<feature type="compositionally biased region" description="Polar residues" evidence="12">
    <location>
        <begin position="263"/>
        <end position="286"/>
    </location>
</feature>
<dbReference type="STRING" id="576137.A0A1L7XJV1"/>
<keyword evidence="15" id="KW-1185">Reference proteome</keyword>
<dbReference type="PROSITE" id="PS00028">
    <property type="entry name" value="ZINC_FINGER_C2H2_1"/>
    <property type="match status" value="4"/>
</dbReference>
<evidence type="ECO:0000313" key="15">
    <source>
        <dbReference type="Proteomes" id="UP000184330"/>
    </source>
</evidence>
<keyword evidence="4" id="KW-0677">Repeat</keyword>
<evidence type="ECO:0000256" key="3">
    <source>
        <dbReference type="ARBA" id="ARBA00022723"/>
    </source>
</evidence>
<keyword evidence="6" id="KW-0862">Zinc</keyword>
<dbReference type="FunFam" id="3.30.160.60:FF:000125">
    <property type="entry name" value="Putative zinc finger protein 143"/>
    <property type="match status" value="1"/>
</dbReference>
<evidence type="ECO:0000256" key="12">
    <source>
        <dbReference type="SAM" id="MobiDB-lite"/>
    </source>
</evidence>
<dbReference type="InterPro" id="IPR051643">
    <property type="entry name" value="Transcr_Reg_ZincFinger"/>
</dbReference>
<dbReference type="InterPro" id="IPR013087">
    <property type="entry name" value="Znf_C2H2_type"/>
</dbReference>
<feature type="domain" description="C2H2-type" evidence="13">
    <location>
        <begin position="207"/>
        <end position="236"/>
    </location>
</feature>
<evidence type="ECO:0000256" key="2">
    <source>
        <dbReference type="ARBA" id="ARBA00004123"/>
    </source>
</evidence>
<evidence type="ECO:0000256" key="6">
    <source>
        <dbReference type="ARBA" id="ARBA00022833"/>
    </source>
</evidence>
<reference evidence="14 15" key="1">
    <citation type="submission" date="2016-03" db="EMBL/GenBank/DDBJ databases">
        <authorList>
            <person name="Ploux O."/>
        </authorList>
    </citation>
    <scope>NUCLEOTIDE SEQUENCE [LARGE SCALE GENOMIC DNA]</scope>
    <source>
        <strain evidence="14 15">UAMH 11012</strain>
    </source>
</reference>
<proteinExistence type="predicted"/>
<dbReference type="PANTHER" id="PTHR24396">
    <property type="entry name" value="ZINC FINGER PROTEIN"/>
    <property type="match status" value="1"/>
</dbReference>
<dbReference type="OrthoDB" id="3437960at2759"/>
<keyword evidence="8" id="KW-0238">DNA-binding</keyword>
<name>A0A1L7XJV1_9HELO</name>
<evidence type="ECO:0000256" key="10">
    <source>
        <dbReference type="ARBA" id="ARBA00023242"/>
    </source>
</evidence>
<dbReference type="EMBL" id="FJOG01000030">
    <property type="protein sequence ID" value="CZR65284.1"/>
    <property type="molecule type" value="Genomic_DNA"/>
</dbReference>
<dbReference type="GO" id="GO:0000981">
    <property type="term" value="F:DNA-binding transcription factor activity, RNA polymerase II-specific"/>
    <property type="evidence" value="ECO:0007669"/>
    <property type="project" value="TreeGrafter"/>
</dbReference>
<feature type="domain" description="C2H2-type" evidence="13">
    <location>
        <begin position="121"/>
        <end position="148"/>
    </location>
</feature>
<comment type="function">
    <text evidence="1">May be involved in transcriptional regulation.</text>
</comment>
<dbReference type="SMART" id="SM00355">
    <property type="entry name" value="ZnF_C2H2"/>
    <property type="match status" value="4"/>
</dbReference>
<dbReference type="GO" id="GO:0005634">
    <property type="term" value="C:nucleus"/>
    <property type="evidence" value="ECO:0007669"/>
    <property type="project" value="UniProtKB-SubCell"/>
</dbReference>
<evidence type="ECO:0000313" key="14">
    <source>
        <dbReference type="EMBL" id="CZR65284.1"/>
    </source>
</evidence>
<feature type="region of interest" description="Disordered" evidence="12">
    <location>
        <begin position="40"/>
        <end position="59"/>
    </location>
</feature>
<evidence type="ECO:0000256" key="11">
    <source>
        <dbReference type="PROSITE-ProRule" id="PRU00042"/>
    </source>
</evidence>
<dbReference type="Gene3D" id="3.30.160.60">
    <property type="entry name" value="Classic Zinc Finger"/>
    <property type="match status" value="4"/>
</dbReference>
<feature type="domain" description="C2H2-type" evidence="13">
    <location>
        <begin position="149"/>
        <end position="178"/>
    </location>
</feature>
<dbReference type="PROSITE" id="PS50157">
    <property type="entry name" value="ZINC_FINGER_C2H2_2"/>
    <property type="match status" value="4"/>
</dbReference>
<evidence type="ECO:0000256" key="5">
    <source>
        <dbReference type="ARBA" id="ARBA00022771"/>
    </source>
</evidence>
<feature type="compositionally biased region" description="Polar residues" evidence="12">
    <location>
        <begin position="325"/>
        <end position="334"/>
    </location>
</feature>